<gene>
    <name evidence="2" type="ORF">SAMN02787073_1661</name>
</gene>
<proteinExistence type="predicted"/>
<feature type="transmembrane region" description="Helical" evidence="1">
    <location>
        <begin position="21"/>
        <end position="44"/>
    </location>
</feature>
<evidence type="ECO:0000313" key="2">
    <source>
        <dbReference type="EMBL" id="SHF19882.1"/>
    </source>
</evidence>
<dbReference type="EMBL" id="FQVE01000002">
    <property type="protein sequence ID" value="SHF19882.1"/>
    <property type="molecule type" value="Genomic_DNA"/>
</dbReference>
<dbReference type="AlphaFoldDB" id="A0A1M4ZPZ4"/>
<keyword evidence="1" id="KW-1133">Transmembrane helix</keyword>
<sequence length="50" mass="5495">MKKIPKSKLENIQGGNCFLSSWMAVAGVMTMNLALVHVGSLSFYGCVRYL</sequence>
<protein>
    <submittedName>
        <fullName evidence="2">Uncharacterized protein</fullName>
    </submittedName>
</protein>
<evidence type="ECO:0000313" key="3">
    <source>
        <dbReference type="Proteomes" id="UP000184108"/>
    </source>
</evidence>
<organism evidence="2 3">
    <name type="scientific">Chryseobacterium vrystaatense</name>
    <dbReference type="NCBI Taxonomy" id="307480"/>
    <lineage>
        <taxon>Bacteria</taxon>
        <taxon>Pseudomonadati</taxon>
        <taxon>Bacteroidota</taxon>
        <taxon>Flavobacteriia</taxon>
        <taxon>Flavobacteriales</taxon>
        <taxon>Weeksellaceae</taxon>
        <taxon>Chryseobacterium group</taxon>
        <taxon>Chryseobacterium</taxon>
    </lineage>
</organism>
<dbReference type="RefSeq" id="WP_175550370.1">
    <property type="nucleotide sequence ID" value="NZ_FQVE01000002.1"/>
</dbReference>
<evidence type="ECO:0000256" key="1">
    <source>
        <dbReference type="SAM" id="Phobius"/>
    </source>
</evidence>
<dbReference type="Proteomes" id="UP000184108">
    <property type="component" value="Unassembled WGS sequence"/>
</dbReference>
<keyword evidence="1" id="KW-0472">Membrane</keyword>
<accession>A0A1M4ZPZ4</accession>
<reference evidence="3" key="1">
    <citation type="submission" date="2016-11" db="EMBL/GenBank/DDBJ databases">
        <authorList>
            <person name="Varghese N."/>
            <person name="Submissions S."/>
        </authorList>
    </citation>
    <scope>NUCLEOTIDE SEQUENCE [LARGE SCALE GENOMIC DNA]</scope>
    <source>
        <strain evidence="3">YR203</strain>
    </source>
</reference>
<name>A0A1M4ZPZ4_9FLAO</name>
<keyword evidence="1" id="KW-0812">Transmembrane</keyword>